<dbReference type="CDD" id="cd08916">
    <property type="entry name" value="TrHb3_P"/>
    <property type="match status" value="1"/>
</dbReference>
<keyword evidence="4" id="KW-0408">Iron</keyword>
<dbReference type="InterPro" id="IPR001486">
    <property type="entry name" value="Hemoglobin_trunc"/>
</dbReference>
<name>A0ABV9NHU0_9PROT</name>
<gene>
    <name evidence="5" type="ORF">ACFPB0_12545</name>
</gene>
<dbReference type="InterPro" id="IPR009050">
    <property type="entry name" value="Globin-like_sf"/>
</dbReference>
<keyword evidence="2" id="KW-0349">Heme</keyword>
<evidence type="ECO:0000313" key="6">
    <source>
        <dbReference type="Proteomes" id="UP001596024"/>
    </source>
</evidence>
<keyword evidence="1" id="KW-0813">Transport</keyword>
<dbReference type="Pfam" id="PF01152">
    <property type="entry name" value="Bac_globin"/>
    <property type="match status" value="1"/>
</dbReference>
<organism evidence="5 6">
    <name type="scientific">Glycocaulis abyssi</name>
    <dbReference type="NCBI Taxonomy" id="1433403"/>
    <lineage>
        <taxon>Bacteria</taxon>
        <taxon>Pseudomonadati</taxon>
        <taxon>Pseudomonadota</taxon>
        <taxon>Alphaproteobacteria</taxon>
        <taxon>Maricaulales</taxon>
        <taxon>Maricaulaceae</taxon>
        <taxon>Glycocaulis</taxon>
    </lineage>
</organism>
<sequence length="149" mass="16452">MPLPQHGSPYSPSGPPPSEAVDEAMITRLVGSFYTCVRADPVLAPVFADHIEDWDTHIERMCDFWSSVMLRTGRYSGRPMAVHAPLPVTAAHFKRWLALFDMVARKTCPEAAAEQFIDRAQRIAASLQYGVAMARGECPSRVQLVTHGA</sequence>
<dbReference type="Gene3D" id="1.10.490.10">
    <property type="entry name" value="Globins"/>
    <property type="match status" value="1"/>
</dbReference>
<dbReference type="InterPro" id="IPR012292">
    <property type="entry name" value="Globin/Proto"/>
</dbReference>
<proteinExistence type="predicted"/>
<evidence type="ECO:0000313" key="5">
    <source>
        <dbReference type="EMBL" id="MFC4726123.1"/>
    </source>
</evidence>
<accession>A0ABV9NHU0</accession>
<evidence type="ECO:0000256" key="3">
    <source>
        <dbReference type="ARBA" id="ARBA00022723"/>
    </source>
</evidence>
<evidence type="ECO:0000256" key="2">
    <source>
        <dbReference type="ARBA" id="ARBA00022617"/>
    </source>
</evidence>
<dbReference type="EMBL" id="JBHSGQ010000007">
    <property type="protein sequence ID" value="MFC4726123.1"/>
    <property type="molecule type" value="Genomic_DNA"/>
</dbReference>
<evidence type="ECO:0000256" key="1">
    <source>
        <dbReference type="ARBA" id="ARBA00022448"/>
    </source>
</evidence>
<dbReference type="RefSeq" id="WP_371395218.1">
    <property type="nucleotide sequence ID" value="NZ_CP163422.1"/>
</dbReference>
<reference evidence="6" key="1">
    <citation type="journal article" date="2019" name="Int. J. Syst. Evol. Microbiol.">
        <title>The Global Catalogue of Microorganisms (GCM) 10K type strain sequencing project: providing services to taxonomists for standard genome sequencing and annotation.</title>
        <authorList>
            <consortium name="The Broad Institute Genomics Platform"/>
            <consortium name="The Broad Institute Genome Sequencing Center for Infectious Disease"/>
            <person name="Wu L."/>
            <person name="Ma J."/>
        </authorList>
    </citation>
    <scope>NUCLEOTIDE SEQUENCE [LARGE SCALE GENOMIC DNA]</scope>
    <source>
        <strain evidence="6">CCUG 62981</strain>
    </source>
</reference>
<dbReference type="Proteomes" id="UP001596024">
    <property type="component" value="Unassembled WGS sequence"/>
</dbReference>
<comment type="caution">
    <text evidence="5">The sequence shown here is derived from an EMBL/GenBank/DDBJ whole genome shotgun (WGS) entry which is preliminary data.</text>
</comment>
<keyword evidence="3" id="KW-0479">Metal-binding</keyword>
<keyword evidence="6" id="KW-1185">Reference proteome</keyword>
<dbReference type="SUPFAM" id="SSF46458">
    <property type="entry name" value="Globin-like"/>
    <property type="match status" value="1"/>
</dbReference>
<evidence type="ECO:0000256" key="4">
    <source>
        <dbReference type="ARBA" id="ARBA00023004"/>
    </source>
</evidence>
<protein>
    <submittedName>
        <fullName evidence="5">Group III truncated hemoglobin</fullName>
    </submittedName>
</protein>